<dbReference type="RefSeq" id="WP_124939803.1">
    <property type="nucleotide sequence ID" value="NZ_CP033577.1"/>
</dbReference>
<gene>
    <name evidence="9" type="ORF">ECB94_01365</name>
</gene>
<dbReference type="InterPro" id="IPR005829">
    <property type="entry name" value="Sugar_transporter_CS"/>
</dbReference>
<dbReference type="PANTHER" id="PTHR23517:SF3">
    <property type="entry name" value="INTEGRAL MEMBRANE TRANSPORT PROTEIN"/>
    <property type="match status" value="1"/>
</dbReference>
<protein>
    <submittedName>
        <fullName evidence="9">MFS transporter</fullName>
    </submittedName>
</protein>
<dbReference type="GO" id="GO:0022857">
    <property type="term" value="F:transmembrane transporter activity"/>
    <property type="evidence" value="ECO:0007669"/>
    <property type="project" value="InterPro"/>
</dbReference>
<keyword evidence="4 7" id="KW-0812">Transmembrane</keyword>
<evidence type="ECO:0000256" key="1">
    <source>
        <dbReference type="ARBA" id="ARBA00004651"/>
    </source>
</evidence>
<dbReference type="Pfam" id="PF07690">
    <property type="entry name" value="MFS_1"/>
    <property type="match status" value="1"/>
</dbReference>
<dbReference type="Gene3D" id="1.20.1250.20">
    <property type="entry name" value="MFS general substrate transporter like domains"/>
    <property type="match status" value="2"/>
</dbReference>
<dbReference type="PROSITE" id="PS00216">
    <property type="entry name" value="SUGAR_TRANSPORT_1"/>
    <property type="match status" value="1"/>
</dbReference>
<name>A0A3G4V6A9_9VIBR</name>
<feature type="transmembrane region" description="Helical" evidence="7">
    <location>
        <begin position="171"/>
        <end position="189"/>
    </location>
</feature>
<keyword evidence="6 7" id="KW-0472">Membrane</keyword>
<dbReference type="AlphaFoldDB" id="A0A3G4V6A9"/>
<evidence type="ECO:0000259" key="8">
    <source>
        <dbReference type="PROSITE" id="PS50850"/>
    </source>
</evidence>
<dbReference type="GO" id="GO:0005886">
    <property type="term" value="C:plasma membrane"/>
    <property type="evidence" value="ECO:0007669"/>
    <property type="project" value="UniProtKB-SubCell"/>
</dbReference>
<feature type="transmembrane region" description="Helical" evidence="7">
    <location>
        <begin position="565"/>
        <end position="583"/>
    </location>
</feature>
<evidence type="ECO:0000256" key="4">
    <source>
        <dbReference type="ARBA" id="ARBA00022692"/>
    </source>
</evidence>
<evidence type="ECO:0000256" key="6">
    <source>
        <dbReference type="ARBA" id="ARBA00023136"/>
    </source>
</evidence>
<feature type="transmembrane region" description="Helical" evidence="7">
    <location>
        <begin position="708"/>
        <end position="726"/>
    </location>
</feature>
<feature type="transmembrane region" description="Helical" evidence="7">
    <location>
        <begin position="595"/>
        <end position="614"/>
    </location>
</feature>
<evidence type="ECO:0000256" key="3">
    <source>
        <dbReference type="ARBA" id="ARBA00022475"/>
    </source>
</evidence>
<feature type="domain" description="Major facilitator superfamily (MFS) profile" evidence="8">
    <location>
        <begin position="461"/>
        <end position="849"/>
    </location>
</feature>
<feature type="transmembrane region" description="Helical" evidence="7">
    <location>
        <begin position="830"/>
        <end position="848"/>
    </location>
</feature>
<evidence type="ECO:0000256" key="5">
    <source>
        <dbReference type="ARBA" id="ARBA00022989"/>
    </source>
</evidence>
<feature type="transmembrane region" description="Helical" evidence="7">
    <location>
        <begin position="805"/>
        <end position="824"/>
    </location>
</feature>
<dbReference type="InterPro" id="IPR020846">
    <property type="entry name" value="MFS_dom"/>
</dbReference>
<dbReference type="CDD" id="cd17325">
    <property type="entry name" value="MFS_MdtG_SLC18_like"/>
    <property type="match status" value="1"/>
</dbReference>
<accession>A0A3G4V6A9</accession>
<evidence type="ECO:0000256" key="7">
    <source>
        <dbReference type="SAM" id="Phobius"/>
    </source>
</evidence>
<feature type="transmembrane region" description="Helical" evidence="7">
    <location>
        <begin position="667"/>
        <end position="688"/>
    </location>
</feature>
<feature type="transmembrane region" description="Helical" evidence="7">
    <location>
        <begin position="503"/>
        <end position="521"/>
    </location>
</feature>
<dbReference type="PROSITE" id="PS50850">
    <property type="entry name" value="MFS"/>
    <property type="match status" value="1"/>
</dbReference>
<feature type="transmembrane region" description="Helical" evidence="7">
    <location>
        <begin position="733"/>
        <end position="753"/>
    </location>
</feature>
<proteinExistence type="predicted"/>
<evidence type="ECO:0000256" key="2">
    <source>
        <dbReference type="ARBA" id="ARBA00022448"/>
    </source>
</evidence>
<organism evidence="9 10">
    <name type="scientific">Vibrio mediterranei</name>
    <dbReference type="NCBI Taxonomy" id="689"/>
    <lineage>
        <taxon>Bacteria</taxon>
        <taxon>Pseudomonadati</taxon>
        <taxon>Pseudomonadota</taxon>
        <taxon>Gammaproteobacteria</taxon>
        <taxon>Vibrionales</taxon>
        <taxon>Vibrionaceae</taxon>
        <taxon>Vibrio</taxon>
    </lineage>
</organism>
<dbReference type="InterPro" id="IPR011701">
    <property type="entry name" value="MFS"/>
</dbReference>
<feature type="transmembrane region" description="Helical" evidence="7">
    <location>
        <begin position="759"/>
        <end position="784"/>
    </location>
</feature>
<comment type="subcellular location">
    <subcellularLocation>
        <location evidence="1">Cell membrane</location>
        <topology evidence="1">Multi-pass membrane protein</topology>
    </subcellularLocation>
</comment>
<evidence type="ECO:0000313" key="9">
    <source>
        <dbReference type="EMBL" id="AYV20025.1"/>
    </source>
</evidence>
<keyword evidence="3" id="KW-1003">Cell membrane</keyword>
<dbReference type="InterPro" id="IPR036259">
    <property type="entry name" value="MFS_trans_sf"/>
</dbReference>
<sequence length="863" mass="95357">MSRQKTDIQDESVNSKSRGMLPGLSFKLSFAIFVVLSLSIFLTTSLNYLNFDKRLTETTDSKYKVVMQETLSDINNAIAFGVPLHGISNVQSLLERHLASVSGLIALEVTDRQTERLYFANHAEVSIAESQTKQLRTPIYNAFGQLDGEISLTYSLEHLGSLRSGLISKSAFYAVIWIVIATLCNLIFIHGITKHMLRRTSEVDQCLSSQEIAGCKFELASQIMEGNQQHLTRWQKFRQRHTTMLILVLAFTTTFVANFMTSLQMMDYFADIYQQELNEKASIIAYSLVQLLDYLIASGFDVANLRGLDSELANYLINHNDIIAISIVQESQTLVNAGAQFDELQLNTHLFPLNNHDTIALTISSDKNLVATLLKENLLDMLSILVASLLVVTEVILFLCNYMIMSPWHQLKQLVARLSKGFTDTTAKVTSRDEISSLLAKINRTTLAENTSQTSIIEHQNYRFVRLPLFLFVFAEAASLSFFPNYVSTLVMDVSWIPLSMQASFPISLFMLVWAISLPFAGYWSDKLGRRKALIIGGLVITVGMVSTSLCNTLSAMLLSRTITALGYGLVFISAQGFVSDYTDNSNRTKGMATFLSSFFSGSLCGAAIGGLLADRIGYSGTFFLASGISIVGVLLVWRFFEQGDNNQSSVPIKLSDFSDLLSNKHFALISFCSAIPAKVVLTGFLYYLCPVYLQHLGESNAMSGRILMIYGLAIVVISPLTAIWIDRFKNKLVFVVIGGLLSSFALLNIYYFNGTLGLLVVVLVVGVAHSIGISPQIPLVMSLMKVSTSERGKAIGIFRLTERIGNVTGPILTGALLGIYGFINTVMILGGLLFVSTISLVLVYYFWQKKDKIFSDVEGASA</sequence>
<feature type="transmembrane region" description="Helical" evidence="7">
    <location>
        <begin position="382"/>
        <end position="404"/>
    </location>
</feature>
<reference evidence="9 10" key="1">
    <citation type="submission" date="2018-11" db="EMBL/GenBank/DDBJ databases">
        <title>Complete Genome Sequence of Vbrio mediterranei 117-T6: a Potential Pathogen Bacteria Isolated from the Conchocelis of Pyropia.</title>
        <authorList>
            <person name="Liu Q."/>
        </authorList>
    </citation>
    <scope>NUCLEOTIDE SEQUENCE [LARGE SCALE GENOMIC DNA]</scope>
    <source>
        <strain evidence="9 10">117-T6</strain>
    </source>
</reference>
<dbReference type="Proteomes" id="UP000279760">
    <property type="component" value="Chromosome 1"/>
</dbReference>
<feature type="transmembrane region" description="Helical" evidence="7">
    <location>
        <begin position="620"/>
        <end position="641"/>
    </location>
</feature>
<feature type="transmembrane region" description="Helical" evidence="7">
    <location>
        <begin position="533"/>
        <end position="559"/>
    </location>
</feature>
<keyword evidence="2" id="KW-0813">Transport</keyword>
<dbReference type="EMBL" id="CP033577">
    <property type="protein sequence ID" value="AYV20025.1"/>
    <property type="molecule type" value="Genomic_DNA"/>
</dbReference>
<feature type="transmembrane region" description="Helical" evidence="7">
    <location>
        <begin position="21"/>
        <end position="42"/>
    </location>
</feature>
<evidence type="ECO:0000313" key="10">
    <source>
        <dbReference type="Proteomes" id="UP000279760"/>
    </source>
</evidence>
<dbReference type="InterPro" id="IPR050171">
    <property type="entry name" value="MFS_Transporters"/>
</dbReference>
<keyword evidence="5 7" id="KW-1133">Transmembrane helix</keyword>
<dbReference type="PANTHER" id="PTHR23517">
    <property type="entry name" value="RESISTANCE PROTEIN MDTM, PUTATIVE-RELATED-RELATED"/>
    <property type="match status" value="1"/>
</dbReference>
<feature type="transmembrane region" description="Helical" evidence="7">
    <location>
        <begin position="464"/>
        <end position="483"/>
    </location>
</feature>
<dbReference type="SUPFAM" id="SSF103473">
    <property type="entry name" value="MFS general substrate transporter"/>
    <property type="match status" value="1"/>
</dbReference>
<feature type="transmembrane region" description="Helical" evidence="7">
    <location>
        <begin position="243"/>
        <end position="261"/>
    </location>
</feature>